<dbReference type="PANTHER" id="PTHR30270">
    <property type="entry name" value="THIAMINE-MONOPHOSPHATE KINASE"/>
    <property type="match status" value="1"/>
</dbReference>
<keyword evidence="3" id="KW-0418">Kinase</keyword>
<dbReference type="InterPro" id="IPR006283">
    <property type="entry name" value="ThiL-like"/>
</dbReference>
<dbReference type="AlphaFoldDB" id="A0A3D8I4F8"/>
<evidence type="ECO:0000313" key="4">
    <source>
        <dbReference type="Proteomes" id="UP000256599"/>
    </source>
</evidence>
<dbReference type="Proteomes" id="UP000256599">
    <property type="component" value="Unassembled WGS sequence"/>
</dbReference>
<dbReference type="OrthoDB" id="9802811at2"/>
<dbReference type="InterPro" id="IPR016188">
    <property type="entry name" value="PurM-like_N"/>
</dbReference>
<dbReference type="GO" id="GO:0009030">
    <property type="term" value="F:thiamine-phosphate kinase activity"/>
    <property type="evidence" value="ECO:0007669"/>
    <property type="project" value="InterPro"/>
</dbReference>
<name>A0A3D8I4F8_9HELI</name>
<dbReference type="Gene3D" id="3.90.650.10">
    <property type="entry name" value="PurM-like C-terminal domain"/>
    <property type="match status" value="1"/>
</dbReference>
<dbReference type="Pfam" id="PF00586">
    <property type="entry name" value="AIRS"/>
    <property type="match status" value="1"/>
</dbReference>
<dbReference type="CDD" id="cd02194">
    <property type="entry name" value="ThiL"/>
    <property type="match status" value="1"/>
</dbReference>
<dbReference type="PANTHER" id="PTHR30270:SF0">
    <property type="entry name" value="THIAMINE-MONOPHOSPHATE KINASE"/>
    <property type="match status" value="1"/>
</dbReference>
<dbReference type="InterPro" id="IPR036921">
    <property type="entry name" value="PurM-like_N_sf"/>
</dbReference>
<dbReference type="EMBL" id="NXLR01000006">
    <property type="protein sequence ID" value="RDU60019.1"/>
    <property type="molecule type" value="Genomic_DNA"/>
</dbReference>
<protein>
    <submittedName>
        <fullName evidence="3">Thiamine-phosphate kinase</fullName>
    </submittedName>
</protein>
<dbReference type="RefSeq" id="WP_104700205.1">
    <property type="nucleotide sequence ID" value="NZ_FZPP01000022.1"/>
</dbReference>
<accession>A0A3D8I4F8</accession>
<keyword evidence="1" id="KW-0784">Thiamine biosynthesis</keyword>
<keyword evidence="3" id="KW-0808">Transferase</keyword>
<feature type="domain" description="PurM-like N-terminal" evidence="2">
    <location>
        <begin position="46"/>
        <end position="147"/>
    </location>
</feature>
<dbReference type="Gene3D" id="3.30.1330.10">
    <property type="entry name" value="PurM-like, N-terminal domain"/>
    <property type="match status" value="1"/>
</dbReference>
<reference evidence="3 4" key="1">
    <citation type="submission" date="2018-04" db="EMBL/GenBank/DDBJ databases">
        <title>Novel Campyloabacter and Helicobacter Species and Strains.</title>
        <authorList>
            <person name="Mannion A.J."/>
            <person name="Shen Z."/>
            <person name="Fox J.G."/>
        </authorList>
    </citation>
    <scope>NUCLEOTIDE SEQUENCE [LARGE SCALE GENOMIC DNA]</scope>
    <source>
        <strain evidence="3 4">MIT 98-6070</strain>
    </source>
</reference>
<evidence type="ECO:0000259" key="2">
    <source>
        <dbReference type="Pfam" id="PF00586"/>
    </source>
</evidence>
<dbReference type="PIRSF" id="PIRSF005303">
    <property type="entry name" value="Thiam_monoph_kin"/>
    <property type="match status" value="1"/>
</dbReference>
<comment type="caution">
    <text evidence="3">The sequence shown here is derived from an EMBL/GenBank/DDBJ whole genome shotgun (WGS) entry which is preliminary data.</text>
</comment>
<proteinExistence type="predicted"/>
<organism evidence="3 4">
    <name type="scientific">Helicobacter marmotae</name>
    <dbReference type="NCBI Taxonomy" id="152490"/>
    <lineage>
        <taxon>Bacteria</taxon>
        <taxon>Pseudomonadati</taxon>
        <taxon>Campylobacterota</taxon>
        <taxon>Epsilonproteobacteria</taxon>
        <taxon>Campylobacterales</taxon>
        <taxon>Helicobacteraceae</taxon>
        <taxon>Helicobacter</taxon>
    </lineage>
</organism>
<dbReference type="GO" id="GO:0009228">
    <property type="term" value="P:thiamine biosynthetic process"/>
    <property type="evidence" value="ECO:0007669"/>
    <property type="project" value="UniProtKB-KW"/>
</dbReference>
<dbReference type="NCBIfam" id="NF004354">
    <property type="entry name" value="PRK05731.2-3"/>
    <property type="match status" value="1"/>
</dbReference>
<evidence type="ECO:0000256" key="1">
    <source>
        <dbReference type="ARBA" id="ARBA00022977"/>
    </source>
</evidence>
<sequence>MQHFDRESFFLSCLKKQQVTKGIGDDCCIIDMQDSPPKHTHIAHIKSANLKSLVVGMDSFCEGVHFLKDWFSPYELATKAFLVNYSDIIAMNATPLYATLSIGLPKYWLKGDIAAFTQAIGDFCRAYKIHLIGGDTIKSSSLQIHITLFAKPHKHTLYRDKIPTNSLLCYTCDTYPKYTITRSYKVLKMLLAPANKGKLRASGRFLAPSIRAKFIRECAPFLKGGMDISDGILSDTLQLCKLNHLYFKPYKSFFSAHTRSLLQSGESYEMLLSLLPKDLRRLKMRAARYRIRIQTLGVFTRITHKLPPPRFWH</sequence>
<dbReference type="SUPFAM" id="SSF55326">
    <property type="entry name" value="PurM N-terminal domain-like"/>
    <property type="match status" value="1"/>
</dbReference>
<evidence type="ECO:0000313" key="3">
    <source>
        <dbReference type="EMBL" id="RDU60019.1"/>
    </source>
</evidence>
<keyword evidence="4" id="KW-1185">Reference proteome</keyword>
<gene>
    <name evidence="3" type="ORF">CQA63_04510</name>
</gene>
<dbReference type="InterPro" id="IPR036676">
    <property type="entry name" value="PurM-like_C_sf"/>
</dbReference>